<accession>A0ACB0JLD4</accession>
<proteinExistence type="predicted"/>
<evidence type="ECO:0000313" key="1">
    <source>
        <dbReference type="EMBL" id="CAJ2645052.1"/>
    </source>
</evidence>
<dbReference type="Proteomes" id="UP001177021">
    <property type="component" value="Unassembled WGS sequence"/>
</dbReference>
<dbReference type="EMBL" id="CASHSV030000055">
    <property type="protein sequence ID" value="CAJ2645052.1"/>
    <property type="molecule type" value="Genomic_DNA"/>
</dbReference>
<evidence type="ECO:0000313" key="2">
    <source>
        <dbReference type="Proteomes" id="UP001177021"/>
    </source>
</evidence>
<comment type="caution">
    <text evidence="1">The sequence shown here is derived from an EMBL/GenBank/DDBJ whole genome shotgun (WGS) entry which is preliminary data.</text>
</comment>
<sequence length="104" mass="11791">MLVHLNVLFLRPCSELVWGRIFILGKGTYKNDKAGLTLADLAYRRAKAVKATKRALDSGKIVKNHQKKSNKSNPLPKPSSSRLEEMRELFQTGVKDKKPKWRGS</sequence>
<reference evidence="1" key="1">
    <citation type="submission" date="2023-10" db="EMBL/GenBank/DDBJ databases">
        <authorList>
            <person name="Rodriguez Cubillos JULIANA M."/>
            <person name="De Vega J."/>
        </authorList>
    </citation>
    <scope>NUCLEOTIDE SEQUENCE</scope>
</reference>
<organism evidence="1 2">
    <name type="scientific">Trifolium pratense</name>
    <name type="common">Red clover</name>
    <dbReference type="NCBI Taxonomy" id="57577"/>
    <lineage>
        <taxon>Eukaryota</taxon>
        <taxon>Viridiplantae</taxon>
        <taxon>Streptophyta</taxon>
        <taxon>Embryophyta</taxon>
        <taxon>Tracheophyta</taxon>
        <taxon>Spermatophyta</taxon>
        <taxon>Magnoliopsida</taxon>
        <taxon>eudicotyledons</taxon>
        <taxon>Gunneridae</taxon>
        <taxon>Pentapetalae</taxon>
        <taxon>rosids</taxon>
        <taxon>fabids</taxon>
        <taxon>Fabales</taxon>
        <taxon>Fabaceae</taxon>
        <taxon>Papilionoideae</taxon>
        <taxon>50 kb inversion clade</taxon>
        <taxon>NPAAA clade</taxon>
        <taxon>Hologalegina</taxon>
        <taxon>IRL clade</taxon>
        <taxon>Trifolieae</taxon>
        <taxon>Trifolium</taxon>
    </lineage>
</organism>
<gene>
    <name evidence="1" type="ORF">MILVUS5_LOCUS13998</name>
</gene>
<name>A0ACB0JLD4_TRIPR</name>
<protein>
    <submittedName>
        <fullName evidence="1">Uncharacterized protein</fullName>
    </submittedName>
</protein>
<keyword evidence="2" id="KW-1185">Reference proteome</keyword>